<dbReference type="GO" id="GO:0005737">
    <property type="term" value="C:cytoplasm"/>
    <property type="evidence" value="ECO:0007669"/>
    <property type="project" value="TreeGrafter"/>
</dbReference>
<sequence length="443" mass="48275">MPGPYVVPVFGDAALPKKVDVVVIGGGIIGCSTALELVERGLSVALCEKGGIGHEQSSRNWGWVRITRRDPREVPLMAEALRIWSGLGERTGRDLGYTQSGIAFACATDKEYNDHERWLDALKDYQIDSRMLSAAEFARMTPGGRMDVKGALYTSVDGRAEPQKAAPAIAEAARDRGAHILTECAVRGIETSGGAVSGVVTERGEIACEQVVLAGGAWSSLFARNTGLRLPQLKVKNSVIRTKPLEGGPDCAIWSEHFSIRKRQDGGYTIADGFRNIVDIVPDSFRYMRDFLPALGAEWKSLMLRFGGRFYDEARIPNRWRMDEASPFEYCRVLDPKPAFSLQDKALDNLRRAFPVFEKAEIAQRWAGAIDVTPDAIPVISGVDTIAGFYLATGFSGHGFGIGPAAGKLAADLVTGRTPVVDPTPYRFNRFTDGTKIEIISGF</sequence>
<keyword evidence="2" id="KW-0560">Oxidoreductase</keyword>
<accession>K2IP72</accession>
<reference evidence="4 5" key="1">
    <citation type="submission" date="2012-09" db="EMBL/GenBank/DDBJ databases">
        <title>Celeribacter baekdonensis B30 Genome Sequencing.</title>
        <authorList>
            <person name="Wang W."/>
        </authorList>
    </citation>
    <scope>NUCLEOTIDE SEQUENCE [LARGE SCALE GENOMIC DNA]</scope>
    <source>
        <strain evidence="4 5">B30</strain>
    </source>
</reference>
<dbReference type="InterPro" id="IPR006076">
    <property type="entry name" value="FAD-dep_OxRdtase"/>
</dbReference>
<gene>
    <name evidence="4" type="ORF">B30_09333</name>
</gene>
<dbReference type="eggNOG" id="COG0665">
    <property type="taxonomic scope" value="Bacteria"/>
</dbReference>
<evidence type="ECO:0000313" key="5">
    <source>
        <dbReference type="Proteomes" id="UP000006762"/>
    </source>
</evidence>
<dbReference type="PATRIC" id="fig|1208323.3.peg.1930"/>
<dbReference type="GO" id="GO:0008718">
    <property type="term" value="F:D-amino-acid dehydrogenase activity"/>
    <property type="evidence" value="ECO:0007669"/>
    <property type="project" value="TreeGrafter"/>
</dbReference>
<protein>
    <submittedName>
        <fullName evidence="4">D-amino acid oxidase</fullName>
    </submittedName>
</protein>
<dbReference type="InterPro" id="IPR036188">
    <property type="entry name" value="FAD/NAD-bd_sf"/>
</dbReference>
<comment type="similarity">
    <text evidence="1">Belongs to the DadA oxidoreductase family.</text>
</comment>
<evidence type="ECO:0000259" key="3">
    <source>
        <dbReference type="Pfam" id="PF01266"/>
    </source>
</evidence>
<dbReference type="Gene3D" id="3.30.9.10">
    <property type="entry name" value="D-Amino Acid Oxidase, subunit A, domain 2"/>
    <property type="match status" value="1"/>
</dbReference>
<dbReference type="SUPFAM" id="SSF51905">
    <property type="entry name" value="FAD/NAD(P)-binding domain"/>
    <property type="match status" value="1"/>
</dbReference>
<name>K2IP72_9RHOB</name>
<dbReference type="OrthoDB" id="9787190at2"/>
<dbReference type="PANTHER" id="PTHR13847">
    <property type="entry name" value="SARCOSINE DEHYDROGENASE-RELATED"/>
    <property type="match status" value="1"/>
</dbReference>
<dbReference type="Proteomes" id="UP000006762">
    <property type="component" value="Unassembled WGS sequence"/>
</dbReference>
<dbReference type="EMBL" id="AMRK01000004">
    <property type="protein sequence ID" value="EKE71961.1"/>
    <property type="molecule type" value="Genomic_DNA"/>
</dbReference>
<comment type="caution">
    <text evidence="4">The sequence shown here is derived from an EMBL/GenBank/DDBJ whole genome shotgun (WGS) entry which is preliminary data.</text>
</comment>
<proteinExistence type="inferred from homology"/>
<dbReference type="GO" id="GO:0005886">
    <property type="term" value="C:plasma membrane"/>
    <property type="evidence" value="ECO:0007669"/>
    <property type="project" value="TreeGrafter"/>
</dbReference>
<dbReference type="STRING" id="1208323.B30_09333"/>
<evidence type="ECO:0000256" key="2">
    <source>
        <dbReference type="ARBA" id="ARBA00023002"/>
    </source>
</evidence>
<organism evidence="4 5">
    <name type="scientific">Celeribacter baekdonensis B30</name>
    <dbReference type="NCBI Taxonomy" id="1208323"/>
    <lineage>
        <taxon>Bacteria</taxon>
        <taxon>Pseudomonadati</taxon>
        <taxon>Pseudomonadota</taxon>
        <taxon>Alphaproteobacteria</taxon>
        <taxon>Rhodobacterales</taxon>
        <taxon>Roseobacteraceae</taxon>
        <taxon>Celeribacter</taxon>
    </lineage>
</organism>
<dbReference type="RefSeq" id="WP_009571806.1">
    <property type="nucleotide sequence ID" value="NZ_AMRK01000004.1"/>
</dbReference>
<dbReference type="AlphaFoldDB" id="K2IP72"/>
<dbReference type="PANTHER" id="PTHR13847:SF280">
    <property type="entry name" value="D-AMINO ACID DEHYDROGENASE"/>
    <property type="match status" value="1"/>
</dbReference>
<dbReference type="Pfam" id="PF01266">
    <property type="entry name" value="DAO"/>
    <property type="match status" value="1"/>
</dbReference>
<keyword evidence="5" id="KW-1185">Reference proteome</keyword>
<evidence type="ECO:0000313" key="4">
    <source>
        <dbReference type="EMBL" id="EKE71961.1"/>
    </source>
</evidence>
<feature type="domain" description="FAD dependent oxidoreductase" evidence="3">
    <location>
        <begin position="20"/>
        <end position="413"/>
    </location>
</feature>
<evidence type="ECO:0000256" key="1">
    <source>
        <dbReference type="ARBA" id="ARBA00009410"/>
    </source>
</evidence>
<dbReference type="Gene3D" id="3.50.50.60">
    <property type="entry name" value="FAD/NAD(P)-binding domain"/>
    <property type="match status" value="1"/>
</dbReference>
<dbReference type="GO" id="GO:0055130">
    <property type="term" value="P:D-alanine catabolic process"/>
    <property type="evidence" value="ECO:0007669"/>
    <property type="project" value="TreeGrafter"/>
</dbReference>